<reference evidence="5" key="1">
    <citation type="submission" date="2017-02" db="UniProtKB">
        <authorList>
            <consortium name="WormBaseParasite"/>
        </authorList>
    </citation>
    <scope>IDENTIFICATION</scope>
</reference>
<proteinExistence type="predicted"/>
<dbReference type="Proteomes" id="UP000276776">
    <property type="component" value="Unassembled WGS sequence"/>
</dbReference>
<keyword evidence="4" id="KW-1185">Reference proteome</keyword>
<accession>A0A0N5CXW4</accession>
<reference evidence="3 4" key="2">
    <citation type="submission" date="2018-11" db="EMBL/GenBank/DDBJ databases">
        <authorList>
            <consortium name="Pathogen Informatics"/>
        </authorList>
    </citation>
    <scope>NUCLEOTIDE SEQUENCE [LARGE SCALE GENOMIC DNA]</scope>
</reference>
<feature type="region of interest" description="Disordered" evidence="1">
    <location>
        <begin position="77"/>
        <end position="98"/>
    </location>
</feature>
<sequence length="167" mass="18375">MSLKLSVEILRLLITLLNNLITLEKDNRFIDNDIPKKVSKSDDDEECGNEYFWSKPGSLREFLSEYDNIINSRGHVTSLSGRTGRESGYRSGSAGEEEVSGTRFVDSSKLIHNLPPKTVSYSTPTVSVQIPAESTITSETTITTTTAIKKVETAPKLTEDTSAVSDI</sequence>
<evidence type="ECO:0000256" key="1">
    <source>
        <dbReference type="SAM" id="MobiDB-lite"/>
    </source>
</evidence>
<keyword evidence="2" id="KW-0732">Signal</keyword>
<dbReference type="OrthoDB" id="5875644at2759"/>
<name>A0A0N5CXW4_THECL</name>
<feature type="signal peptide" evidence="2">
    <location>
        <begin position="1"/>
        <end position="15"/>
    </location>
</feature>
<evidence type="ECO:0000313" key="4">
    <source>
        <dbReference type="Proteomes" id="UP000276776"/>
    </source>
</evidence>
<evidence type="ECO:0000256" key="2">
    <source>
        <dbReference type="SAM" id="SignalP"/>
    </source>
</evidence>
<feature type="chain" id="PRO_5043126419" evidence="2">
    <location>
        <begin position="16"/>
        <end position="167"/>
    </location>
</feature>
<evidence type="ECO:0000313" key="3">
    <source>
        <dbReference type="EMBL" id="VDN02472.1"/>
    </source>
</evidence>
<organism evidence="5">
    <name type="scientific">Thelazia callipaeda</name>
    <name type="common">Oriental eyeworm</name>
    <name type="synonym">Parasitic nematode</name>
    <dbReference type="NCBI Taxonomy" id="103827"/>
    <lineage>
        <taxon>Eukaryota</taxon>
        <taxon>Metazoa</taxon>
        <taxon>Ecdysozoa</taxon>
        <taxon>Nematoda</taxon>
        <taxon>Chromadorea</taxon>
        <taxon>Rhabditida</taxon>
        <taxon>Spirurina</taxon>
        <taxon>Spiruromorpha</taxon>
        <taxon>Thelazioidea</taxon>
        <taxon>Thelaziidae</taxon>
        <taxon>Thelazia</taxon>
    </lineage>
</organism>
<gene>
    <name evidence="3" type="ORF">TCLT_LOCUS5252</name>
</gene>
<dbReference type="WBParaSite" id="TCLT_0000526301-mRNA-1">
    <property type="protein sequence ID" value="TCLT_0000526301-mRNA-1"/>
    <property type="gene ID" value="TCLT_0000526301"/>
</dbReference>
<dbReference type="AlphaFoldDB" id="A0A0N5CXW4"/>
<protein>
    <submittedName>
        <fullName evidence="3 5">Uncharacterized protein</fullName>
    </submittedName>
</protein>
<dbReference type="EMBL" id="UYYF01004329">
    <property type="protein sequence ID" value="VDN02472.1"/>
    <property type="molecule type" value="Genomic_DNA"/>
</dbReference>
<evidence type="ECO:0000313" key="5">
    <source>
        <dbReference type="WBParaSite" id="TCLT_0000526301-mRNA-1"/>
    </source>
</evidence>
<dbReference type="OMA" id="RNCHIED"/>